<dbReference type="Gene3D" id="3.10.330.20">
    <property type="match status" value="1"/>
</dbReference>
<dbReference type="GO" id="GO:0005634">
    <property type="term" value="C:nucleus"/>
    <property type="evidence" value="ECO:0007669"/>
    <property type="project" value="UniProtKB-SubCell"/>
</dbReference>
<dbReference type="GO" id="GO:0030488">
    <property type="term" value="P:tRNA methylation"/>
    <property type="evidence" value="ECO:0007669"/>
    <property type="project" value="InterPro"/>
</dbReference>
<keyword evidence="7" id="KW-0539">Nucleus</keyword>
<evidence type="ECO:0000256" key="6">
    <source>
        <dbReference type="ARBA" id="ARBA00022694"/>
    </source>
</evidence>
<evidence type="ECO:0000256" key="1">
    <source>
        <dbReference type="ARBA" id="ARBA00004123"/>
    </source>
</evidence>
<dbReference type="Pfam" id="PF08704">
    <property type="entry name" value="GCD14"/>
    <property type="match status" value="1"/>
</dbReference>
<evidence type="ECO:0000259" key="9">
    <source>
        <dbReference type="Pfam" id="PF08704"/>
    </source>
</evidence>
<evidence type="ECO:0000256" key="8">
    <source>
        <dbReference type="SAM" id="MobiDB-lite"/>
    </source>
</evidence>
<dbReference type="EC" id="2.1.1.220" evidence="2"/>
<comment type="subcellular location">
    <subcellularLocation>
        <location evidence="1">Nucleus</location>
    </subcellularLocation>
</comment>
<dbReference type="GO" id="GO:0031515">
    <property type="term" value="C:tRNA (m1A) methyltransferase complex"/>
    <property type="evidence" value="ECO:0007669"/>
    <property type="project" value="InterPro"/>
</dbReference>
<dbReference type="SUPFAM" id="SSF53335">
    <property type="entry name" value="S-adenosyl-L-methionine-dependent methyltransferases"/>
    <property type="match status" value="1"/>
</dbReference>
<keyword evidence="5" id="KW-0949">S-adenosyl-L-methionine</keyword>
<accession>A0A7R9XRR0</accession>
<organism evidence="10">
    <name type="scientific">Ostreococcus sp. 'lucimarinus'</name>
    <dbReference type="NCBI Taxonomy" id="242159"/>
    <lineage>
        <taxon>Eukaryota</taxon>
        <taxon>Viridiplantae</taxon>
        <taxon>Chlorophyta</taxon>
        <taxon>Mamiellophyceae</taxon>
        <taxon>Mamiellales</taxon>
        <taxon>Bathycoccaceae</taxon>
        <taxon>Ostreococcus</taxon>
    </lineage>
</organism>
<dbReference type="AlphaFoldDB" id="A0A7R9XRR0"/>
<name>A0A7R9XRR0_9CHLO</name>
<dbReference type="EMBL" id="HBDX01002905">
    <property type="protein sequence ID" value="CAD8221787.1"/>
    <property type="molecule type" value="Transcribed_RNA"/>
</dbReference>
<dbReference type="InterPro" id="IPR014816">
    <property type="entry name" value="tRNA_MeTrfase_Gcd14"/>
</dbReference>
<dbReference type="PANTHER" id="PTHR12133:SF2">
    <property type="entry name" value="TRNA (ADENINE(58)-N(1))-METHYLTRANSFERASE CATALYTIC SUBUNIT TRMT61A"/>
    <property type="match status" value="1"/>
</dbReference>
<evidence type="ECO:0000256" key="3">
    <source>
        <dbReference type="ARBA" id="ARBA00022603"/>
    </source>
</evidence>
<dbReference type="GO" id="GO:0160107">
    <property type="term" value="F:tRNA (adenine(58)-N1)-methyltransferase activity"/>
    <property type="evidence" value="ECO:0007669"/>
    <property type="project" value="UniProtKB-EC"/>
</dbReference>
<evidence type="ECO:0000256" key="7">
    <source>
        <dbReference type="ARBA" id="ARBA00023242"/>
    </source>
</evidence>
<keyword evidence="3" id="KW-0489">Methyltransferase</keyword>
<evidence type="ECO:0000256" key="4">
    <source>
        <dbReference type="ARBA" id="ARBA00022679"/>
    </source>
</evidence>
<evidence type="ECO:0000313" key="10">
    <source>
        <dbReference type="EMBL" id="CAD8221787.1"/>
    </source>
</evidence>
<dbReference type="InterPro" id="IPR029063">
    <property type="entry name" value="SAM-dependent_MTases_sf"/>
</dbReference>
<feature type="compositionally biased region" description="Basic and acidic residues" evidence="8">
    <location>
        <begin position="285"/>
        <end position="296"/>
    </location>
</feature>
<dbReference type="Gene3D" id="3.40.50.150">
    <property type="entry name" value="Vaccinia Virus protein VP39"/>
    <property type="match status" value="1"/>
</dbReference>
<dbReference type="PROSITE" id="PS51620">
    <property type="entry name" value="SAM_TRM61"/>
    <property type="match status" value="1"/>
</dbReference>
<keyword evidence="6" id="KW-0819">tRNA processing</keyword>
<feature type="region of interest" description="Disordered" evidence="8">
    <location>
        <begin position="282"/>
        <end position="302"/>
    </location>
</feature>
<proteinExistence type="predicted"/>
<dbReference type="InterPro" id="IPR049470">
    <property type="entry name" value="TRM61_C"/>
</dbReference>
<evidence type="ECO:0000256" key="2">
    <source>
        <dbReference type="ARBA" id="ARBA00012796"/>
    </source>
</evidence>
<gene>
    <name evidence="10" type="ORF">OLUC0939_LOCUS2508</name>
</gene>
<evidence type="ECO:0000256" key="5">
    <source>
        <dbReference type="ARBA" id="ARBA00022691"/>
    </source>
</evidence>
<keyword evidence="4" id="KW-0808">Transferase</keyword>
<protein>
    <recommendedName>
        <fullName evidence="2">tRNA (adenine(58)-N(1))-methyltransferase</fullName>
        <ecNumber evidence="2">2.1.1.220</ecNumber>
    </recommendedName>
</protein>
<feature type="region of interest" description="Disordered" evidence="8">
    <location>
        <begin position="355"/>
        <end position="392"/>
    </location>
</feature>
<feature type="domain" description="tRNA (adenine(58)-N(1))-methyltransferase catalytic subunit TRM61 C-terminal" evidence="9">
    <location>
        <begin position="87"/>
        <end position="328"/>
    </location>
</feature>
<feature type="region of interest" description="Disordered" evidence="8">
    <location>
        <begin position="1"/>
        <end position="29"/>
    </location>
</feature>
<sequence length="392" mass="42937">MSHARGSMLACADAPSTTASASLDAPPPPERVVRDGDLVVVVEGFNAAVAERVRSGGVYASKYGTFHHDDWIGRAFGARARERDGRGFVWLCAPTPELWTKVLEHRTQILYAADISLVCAEMELTPGSVVMESGTGSGSLTHALARCVAPTGRVWTYEFNETRVKAAKEEFALNGISEYVTVTHRDIERDGFPKEMAGRADAVFLDLPGPHKCVGSVARSLRPDGVLCSFSPCIEQVQKTILEMKKHGFADVKTVELLGREYDVEGKRLQRDLSAPLSKATKVGWRKDTKRPRDAPVDDGDDDVMTQHVVTFPRQRLQSHTAYLTFARLVPEPEGWAKTLAERSKNGVGGDLLARAAEVLQRNRRSGRDSPAPRAPKAPNKNMLSNPGEYSD</sequence>
<dbReference type="PANTHER" id="PTHR12133">
    <property type="entry name" value="TRNA (ADENINE(58)-N(1))-METHYLTRANSFERASE"/>
    <property type="match status" value="1"/>
</dbReference>
<reference evidence="10" key="1">
    <citation type="submission" date="2021-01" db="EMBL/GenBank/DDBJ databases">
        <authorList>
            <person name="Corre E."/>
            <person name="Pelletier E."/>
            <person name="Niang G."/>
            <person name="Scheremetjew M."/>
            <person name="Finn R."/>
            <person name="Kale V."/>
            <person name="Holt S."/>
            <person name="Cochrane G."/>
            <person name="Meng A."/>
            <person name="Brown T."/>
            <person name="Cohen L."/>
        </authorList>
    </citation>
    <scope>NUCLEOTIDE SEQUENCE</scope>
    <source>
        <strain evidence="10">Clade-A-BCC118000</strain>
    </source>
</reference>